<dbReference type="OrthoDB" id="7442607at2759"/>
<organism evidence="9 10">
    <name type="scientific">Caenorhabditis nigoni</name>
    <dbReference type="NCBI Taxonomy" id="1611254"/>
    <lineage>
        <taxon>Eukaryota</taxon>
        <taxon>Metazoa</taxon>
        <taxon>Ecdysozoa</taxon>
        <taxon>Nematoda</taxon>
        <taxon>Chromadorea</taxon>
        <taxon>Rhabditida</taxon>
        <taxon>Rhabditina</taxon>
        <taxon>Rhabditomorpha</taxon>
        <taxon>Rhabditoidea</taxon>
        <taxon>Rhabditidae</taxon>
        <taxon>Peloderinae</taxon>
        <taxon>Caenorhabditis</taxon>
    </lineage>
</organism>
<dbReference type="STRING" id="1611254.A0A2G5V8F1"/>
<reference evidence="10" key="1">
    <citation type="submission" date="2017-10" db="EMBL/GenBank/DDBJ databases">
        <title>Rapid genome shrinkage in a self-fertile nematode reveals novel sperm competition proteins.</title>
        <authorList>
            <person name="Yin D."/>
            <person name="Schwarz E.M."/>
            <person name="Thomas C.G."/>
            <person name="Felde R.L."/>
            <person name="Korf I.F."/>
            <person name="Cutter A.D."/>
            <person name="Schartner C.M."/>
            <person name="Ralston E.J."/>
            <person name="Meyer B.J."/>
            <person name="Haag E.S."/>
        </authorList>
    </citation>
    <scope>NUCLEOTIDE SEQUENCE [LARGE SCALE GENOMIC DNA]</scope>
    <source>
        <strain evidence="10">JU1422</strain>
    </source>
</reference>
<dbReference type="GO" id="GO:0001708">
    <property type="term" value="P:cell fate specification"/>
    <property type="evidence" value="ECO:0007669"/>
    <property type="project" value="TreeGrafter"/>
</dbReference>
<keyword evidence="5 6" id="KW-0539">Nucleus</keyword>
<dbReference type="InterPro" id="IPR001699">
    <property type="entry name" value="TF_T-box"/>
</dbReference>
<feature type="region of interest" description="Disordered" evidence="7">
    <location>
        <begin position="186"/>
        <end position="243"/>
    </location>
</feature>
<keyword evidence="4" id="KW-0804">Transcription</keyword>
<dbReference type="PROSITE" id="PS50252">
    <property type="entry name" value="TBOX_3"/>
    <property type="match status" value="1"/>
</dbReference>
<evidence type="ECO:0000259" key="8">
    <source>
        <dbReference type="PROSITE" id="PS50252"/>
    </source>
</evidence>
<dbReference type="GO" id="GO:0045893">
    <property type="term" value="P:positive regulation of DNA-templated transcription"/>
    <property type="evidence" value="ECO:0007669"/>
    <property type="project" value="InterPro"/>
</dbReference>
<dbReference type="Pfam" id="PF00907">
    <property type="entry name" value="T-box"/>
    <property type="match status" value="1"/>
</dbReference>
<dbReference type="GO" id="GO:0000785">
    <property type="term" value="C:chromatin"/>
    <property type="evidence" value="ECO:0007669"/>
    <property type="project" value="TreeGrafter"/>
</dbReference>
<keyword evidence="2" id="KW-0805">Transcription regulation</keyword>
<comment type="subcellular location">
    <subcellularLocation>
        <location evidence="1 6">Nucleus</location>
    </subcellularLocation>
</comment>
<evidence type="ECO:0000256" key="1">
    <source>
        <dbReference type="ARBA" id="ARBA00004123"/>
    </source>
</evidence>
<evidence type="ECO:0000256" key="6">
    <source>
        <dbReference type="PROSITE-ProRule" id="PRU00201"/>
    </source>
</evidence>
<evidence type="ECO:0000256" key="3">
    <source>
        <dbReference type="ARBA" id="ARBA00023125"/>
    </source>
</evidence>
<dbReference type="InterPro" id="IPR046360">
    <property type="entry name" value="T-box_DNA-bd"/>
</dbReference>
<name>A0A2G5V8F1_9PELO</name>
<dbReference type="GO" id="GO:0005634">
    <property type="term" value="C:nucleus"/>
    <property type="evidence" value="ECO:0007669"/>
    <property type="project" value="UniProtKB-SubCell"/>
</dbReference>
<evidence type="ECO:0000256" key="7">
    <source>
        <dbReference type="SAM" id="MobiDB-lite"/>
    </source>
</evidence>
<dbReference type="PANTHER" id="PTHR11267">
    <property type="entry name" value="T-BOX PROTEIN-RELATED"/>
    <property type="match status" value="1"/>
</dbReference>
<dbReference type="InterPro" id="IPR008967">
    <property type="entry name" value="p53-like_TF_DNA-bd_sf"/>
</dbReference>
<comment type="caution">
    <text evidence="9">The sequence shown here is derived from an EMBL/GenBank/DDBJ whole genome shotgun (WGS) entry which is preliminary data.</text>
</comment>
<dbReference type="GO" id="GO:0000981">
    <property type="term" value="F:DNA-binding transcription factor activity, RNA polymerase II-specific"/>
    <property type="evidence" value="ECO:0007669"/>
    <property type="project" value="TreeGrafter"/>
</dbReference>
<evidence type="ECO:0000256" key="5">
    <source>
        <dbReference type="ARBA" id="ARBA00023242"/>
    </source>
</evidence>
<accession>A0A2G5V8F1</accession>
<dbReference type="CDD" id="cd00182">
    <property type="entry name" value="T-box"/>
    <property type="match status" value="1"/>
</dbReference>
<evidence type="ECO:0000256" key="4">
    <source>
        <dbReference type="ARBA" id="ARBA00023163"/>
    </source>
</evidence>
<dbReference type="FunFam" id="2.60.40.820:FF:000013">
    <property type="entry name" value="T-box transcription factor tbx-9"/>
    <property type="match status" value="1"/>
</dbReference>
<dbReference type="PANTHER" id="PTHR11267:SF189">
    <property type="entry name" value="T-BOX PROTEIN 31-RELATED"/>
    <property type="match status" value="1"/>
</dbReference>
<evidence type="ECO:0000313" key="10">
    <source>
        <dbReference type="Proteomes" id="UP000230233"/>
    </source>
</evidence>
<dbReference type="Gene3D" id="2.60.40.820">
    <property type="entry name" value="Transcription factor, T-box"/>
    <property type="match status" value="1"/>
</dbReference>
<keyword evidence="10" id="KW-1185">Reference proteome</keyword>
<sequence>MTSSSEIEVTLSNAGLWKKFPSPMEMILTRKTGRKMFPILEYSVDGLDPTATYEIYLHMERMDEYKYRYVNNEWDSYARGDKITPIQKIKHKSGGQTGRLWMDGPISFEQIRLTNNPDLDKKDHIFLQSMHKWLPVITIQKLENGGEDSDYYEEFRMEDVWFMAVTAYQNPAIKCLKIENNNRASGYRETGKHKTNLPTRGIKRKASETFPTPPSSTSPRSKKNSNGHSPISHDIPNPGNRDFSMMGTANQCWMNPYQNVWNHGYKMGQQMVQPAMNSWNMQNLGRPKNTSQEQQGKPINTIVPEFFGLNNLELHLFSSVN</sequence>
<dbReference type="GO" id="GO:0000978">
    <property type="term" value="F:RNA polymerase II cis-regulatory region sequence-specific DNA binding"/>
    <property type="evidence" value="ECO:0007669"/>
    <property type="project" value="InterPro"/>
</dbReference>
<dbReference type="AlphaFoldDB" id="A0A2G5V8F1"/>
<evidence type="ECO:0000313" key="9">
    <source>
        <dbReference type="EMBL" id="PIC48069.1"/>
    </source>
</evidence>
<comment type="caution">
    <text evidence="6">Lacks conserved residue(s) required for the propagation of feature annotation.</text>
</comment>
<evidence type="ECO:0000256" key="2">
    <source>
        <dbReference type="ARBA" id="ARBA00023015"/>
    </source>
</evidence>
<proteinExistence type="predicted"/>
<dbReference type="SMART" id="SM00425">
    <property type="entry name" value="TBOX"/>
    <property type="match status" value="1"/>
</dbReference>
<keyword evidence="3 6" id="KW-0238">DNA-binding</keyword>
<gene>
    <name evidence="9" type="primary">Cnig_chr_II.g7185</name>
    <name evidence="9" type="ORF">B9Z55_007185</name>
</gene>
<dbReference type="Proteomes" id="UP000230233">
    <property type="component" value="Chromosome II"/>
</dbReference>
<dbReference type="PRINTS" id="PR00937">
    <property type="entry name" value="TBOX"/>
</dbReference>
<dbReference type="InterPro" id="IPR036960">
    <property type="entry name" value="T-box_sf"/>
</dbReference>
<protein>
    <recommendedName>
        <fullName evidence="8">T-box domain-containing protein</fullName>
    </recommendedName>
</protein>
<dbReference type="SUPFAM" id="SSF49417">
    <property type="entry name" value="p53-like transcription factors"/>
    <property type="match status" value="1"/>
</dbReference>
<feature type="domain" description="T-box" evidence="8">
    <location>
        <begin position="11"/>
        <end position="189"/>
    </location>
</feature>
<dbReference type="EMBL" id="PDUG01000002">
    <property type="protein sequence ID" value="PIC48069.1"/>
    <property type="molecule type" value="Genomic_DNA"/>
</dbReference>